<keyword evidence="3" id="KW-1185">Reference proteome</keyword>
<sequence>MTETEEYLRLDEAFFSALERGDSATIAQCYGQQMRIWNNAQQVEMTGAEHIAGLEAFFFPRFLNRVYENKRTDLLSDGFVRQQVLSATFDGEPVRIPMCLICRVTEGRISRIDEYLTLSAIPQT</sequence>
<proteinExistence type="predicted"/>
<dbReference type="Pfam" id="PF12680">
    <property type="entry name" value="SnoaL_2"/>
    <property type="match status" value="1"/>
</dbReference>
<dbReference type="InterPro" id="IPR037401">
    <property type="entry name" value="SnoaL-like"/>
</dbReference>
<dbReference type="RefSeq" id="WP_167074744.1">
    <property type="nucleotide sequence ID" value="NZ_JAAOZC010000009.1"/>
</dbReference>
<feature type="domain" description="SnoaL-like" evidence="1">
    <location>
        <begin position="12"/>
        <end position="111"/>
    </location>
</feature>
<dbReference type="Proteomes" id="UP000727456">
    <property type="component" value="Unassembled WGS sequence"/>
</dbReference>
<dbReference type="EMBL" id="JAAOZC010000009">
    <property type="protein sequence ID" value="NIJ09282.1"/>
    <property type="molecule type" value="Genomic_DNA"/>
</dbReference>
<dbReference type="Gene3D" id="3.10.450.50">
    <property type="match status" value="1"/>
</dbReference>
<dbReference type="SUPFAM" id="SSF54427">
    <property type="entry name" value="NTF2-like"/>
    <property type="match status" value="1"/>
</dbReference>
<comment type="caution">
    <text evidence="2">The sequence shown here is derived from an EMBL/GenBank/DDBJ whole genome shotgun (WGS) entry which is preliminary data.</text>
</comment>
<protein>
    <submittedName>
        <fullName evidence="2">Ketosteroid isomerase-like protein</fullName>
    </submittedName>
</protein>
<evidence type="ECO:0000313" key="3">
    <source>
        <dbReference type="Proteomes" id="UP000727456"/>
    </source>
</evidence>
<reference evidence="2 3" key="1">
    <citation type="submission" date="2020-03" db="EMBL/GenBank/DDBJ databases">
        <title>Genomic Encyclopedia of Type Strains, Phase III (KMG-III): the genomes of soil and plant-associated and newly described type strains.</title>
        <authorList>
            <person name="Whitman W."/>
        </authorList>
    </citation>
    <scope>NUCLEOTIDE SEQUENCE [LARGE SCALE GENOMIC DNA]</scope>
    <source>
        <strain evidence="2 3">CECT 8804</strain>
    </source>
</reference>
<accession>A0ABX0TXU3</accession>
<gene>
    <name evidence="2" type="ORF">FHS31_002914</name>
</gene>
<name>A0ABX0TXU3_9SPHN</name>
<dbReference type="InterPro" id="IPR032710">
    <property type="entry name" value="NTF2-like_dom_sf"/>
</dbReference>
<organism evidence="2 3">
    <name type="scientific">Sphingomonas vulcanisoli</name>
    <dbReference type="NCBI Taxonomy" id="1658060"/>
    <lineage>
        <taxon>Bacteria</taxon>
        <taxon>Pseudomonadati</taxon>
        <taxon>Pseudomonadota</taxon>
        <taxon>Alphaproteobacteria</taxon>
        <taxon>Sphingomonadales</taxon>
        <taxon>Sphingomonadaceae</taxon>
        <taxon>Sphingomonas</taxon>
    </lineage>
</organism>
<evidence type="ECO:0000259" key="1">
    <source>
        <dbReference type="Pfam" id="PF12680"/>
    </source>
</evidence>
<evidence type="ECO:0000313" key="2">
    <source>
        <dbReference type="EMBL" id="NIJ09282.1"/>
    </source>
</evidence>